<keyword evidence="4" id="KW-1185">Reference proteome</keyword>
<dbReference type="EMBL" id="KI894033">
    <property type="protein sequence ID" value="OBR83423.1"/>
    <property type="molecule type" value="Genomic_DNA"/>
</dbReference>
<dbReference type="KEGG" id="kdj:28969400"/>
<feature type="region of interest" description="Disordered" evidence="1">
    <location>
        <begin position="195"/>
        <end position="220"/>
    </location>
</feature>
<feature type="region of interest" description="Disordered" evidence="1">
    <location>
        <begin position="1"/>
        <end position="52"/>
    </location>
</feature>
<dbReference type="RefSeq" id="XP_018261265.1">
    <property type="nucleotide sequence ID" value="XM_018408993.1"/>
</dbReference>
<feature type="compositionally biased region" description="Basic and acidic residues" evidence="1">
    <location>
        <begin position="117"/>
        <end position="130"/>
    </location>
</feature>
<reference evidence="2" key="1">
    <citation type="submission" date="2013-07" db="EMBL/GenBank/DDBJ databases">
        <title>The Genome Sequence of Cryptococcus dejecticola CBS10117.</title>
        <authorList>
            <consortium name="The Broad Institute Genome Sequencing Platform"/>
            <person name="Cuomo C."/>
            <person name="Litvintseva A."/>
            <person name="Chen Y."/>
            <person name="Heitman J."/>
            <person name="Sun S."/>
            <person name="Springer D."/>
            <person name="Dromer F."/>
            <person name="Young S.K."/>
            <person name="Zeng Q."/>
            <person name="Gargeya S."/>
            <person name="Fitzgerald M."/>
            <person name="Abouelleil A."/>
            <person name="Alvarado L."/>
            <person name="Berlin A.M."/>
            <person name="Chapman S.B."/>
            <person name="Dewar J."/>
            <person name="Goldberg J."/>
            <person name="Griggs A."/>
            <person name="Gujja S."/>
            <person name="Hansen M."/>
            <person name="Howarth C."/>
            <person name="Imamovic A."/>
            <person name="Larimer J."/>
            <person name="McCowan C."/>
            <person name="Murphy C."/>
            <person name="Pearson M."/>
            <person name="Priest M."/>
            <person name="Roberts A."/>
            <person name="Saif S."/>
            <person name="Shea T."/>
            <person name="Sykes S."/>
            <person name="Wortman J."/>
            <person name="Nusbaum C."/>
            <person name="Birren B."/>
        </authorList>
    </citation>
    <scope>NUCLEOTIDE SEQUENCE [LARGE SCALE GENOMIC DNA]</scope>
    <source>
        <strain evidence="2">CBS 10117</strain>
    </source>
</reference>
<reference evidence="3" key="3">
    <citation type="submission" date="2024-02" db="EMBL/GenBank/DDBJ databases">
        <title>Comparative genomics of Cryptococcus and Kwoniella reveals pathogenesis evolution and contrasting modes of karyotype evolution via chromosome fusion or intercentromeric recombination.</title>
        <authorList>
            <person name="Coelho M.A."/>
            <person name="David-Palma M."/>
            <person name="Shea T."/>
            <person name="Bowers K."/>
            <person name="McGinley-Smith S."/>
            <person name="Mohammad A.W."/>
            <person name="Gnirke A."/>
            <person name="Yurkov A.M."/>
            <person name="Nowrousian M."/>
            <person name="Sun S."/>
            <person name="Cuomo C.A."/>
            <person name="Heitman J."/>
        </authorList>
    </citation>
    <scope>NUCLEOTIDE SEQUENCE</scope>
    <source>
        <strain evidence="3">CBS 10117</strain>
    </source>
</reference>
<dbReference type="Proteomes" id="UP000078595">
    <property type="component" value="Chromosome 7"/>
</dbReference>
<feature type="region of interest" description="Disordered" evidence="1">
    <location>
        <begin position="108"/>
        <end position="176"/>
    </location>
</feature>
<sequence length="220" mass="23102">MPSQHEYGSTVSSSSGTASNLESQLSADDQEEHEAQIGSYAHTHGKRAARLSRGVENNPVALAAQSASDSFASGVRGIGHAAYTAAASVYSTASSVVSGVANYALGTQDDQNQERLPNYEHRSTSNESHNDSNGPFGSNIAPRDDSWLEADGKTDQGSSGIHGGGGGGHYPGCEYADEEDNRYEGYEGVQHSYTRSTDRISGLGIAPPSSGAIVYKQRRS</sequence>
<evidence type="ECO:0000313" key="4">
    <source>
        <dbReference type="Proteomes" id="UP000078595"/>
    </source>
</evidence>
<reference evidence="3" key="2">
    <citation type="submission" date="2013-07" db="EMBL/GenBank/DDBJ databases">
        <authorList>
            <consortium name="The Broad Institute Genome Sequencing Platform"/>
            <person name="Cuomo C."/>
            <person name="Litvintseva A."/>
            <person name="Chen Y."/>
            <person name="Heitman J."/>
            <person name="Sun S."/>
            <person name="Springer D."/>
            <person name="Dromer F."/>
            <person name="Young S.K."/>
            <person name="Zeng Q."/>
            <person name="Gargeya S."/>
            <person name="Fitzgerald M."/>
            <person name="Abouelleil A."/>
            <person name="Alvarado L."/>
            <person name="Berlin A.M."/>
            <person name="Chapman S.B."/>
            <person name="Dewar J."/>
            <person name="Goldberg J."/>
            <person name="Griggs A."/>
            <person name="Gujja S."/>
            <person name="Hansen M."/>
            <person name="Howarth C."/>
            <person name="Imamovic A."/>
            <person name="Larimer J."/>
            <person name="McCowan C."/>
            <person name="Murphy C."/>
            <person name="Pearson M."/>
            <person name="Priest M."/>
            <person name="Roberts A."/>
            <person name="Saif S."/>
            <person name="Shea T."/>
            <person name="Sykes S."/>
            <person name="Wortman J."/>
            <person name="Nusbaum C."/>
            <person name="Birren B."/>
        </authorList>
    </citation>
    <scope>NUCLEOTIDE SEQUENCE</scope>
    <source>
        <strain evidence="3">CBS 10117</strain>
    </source>
</reference>
<name>A0A1A6A040_9TREE</name>
<organism evidence="2">
    <name type="scientific">Kwoniella dejecticola CBS 10117</name>
    <dbReference type="NCBI Taxonomy" id="1296121"/>
    <lineage>
        <taxon>Eukaryota</taxon>
        <taxon>Fungi</taxon>
        <taxon>Dikarya</taxon>
        <taxon>Basidiomycota</taxon>
        <taxon>Agaricomycotina</taxon>
        <taxon>Tremellomycetes</taxon>
        <taxon>Tremellales</taxon>
        <taxon>Cryptococcaceae</taxon>
        <taxon>Kwoniella</taxon>
    </lineage>
</organism>
<proteinExistence type="predicted"/>
<feature type="compositionally biased region" description="Basic and acidic residues" evidence="1">
    <location>
        <begin position="142"/>
        <end position="154"/>
    </location>
</feature>
<gene>
    <name evidence="2" type="ORF">I303_05701</name>
    <name evidence="3" type="ORF">I303_105679</name>
</gene>
<dbReference type="AlphaFoldDB" id="A0A1A6A040"/>
<evidence type="ECO:0000313" key="3">
    <source>
        <dbReference type="EMBL" id="WWC63080.1"/>
    </source>
</evidence>
<dbReference type="VEuPathDB" id="FungiDB:I303_05701"/>
<accession>A0A1A6A040</accession>
<dbReference type="EMBL" id="CP144536">
    <property type="protein sequence ID" value="WWC63080.1"/>
    <property type="molecule type" value="Genomic_DNA"/>
</dbReference>
<protein>
    <submittedName>
        <fullName evidence="2">Uncharacterized protein</fullName>
    </submittedName>
</protein>
<feature type="compositionally biased region" description="Gly residues" evidence="1">
    <location>
        <begin position="160"/>
        <end position="170"/>
    </location>
</feature>
<feature type="compositionally biased region" description="Low complexity" evidence="1">
    <location>
        <begin position="8"/>
        <end position="19"/>
    </location>
</feature>
<evidence type="ECO:0000313" key="2">
    <source>
        <dbReference type="EMBL" id="OBR83423.1"/>
    </source>
</evidence>
<evidence type="ECO:0000256" key="1">
    <source>
        <dbReference type="SAM" id="MobiDB-lite"/>
    </source>
</evidence>
<dbReference type="GeneID" id="28969400"/>